<dbReference type="PANTHER" id="PTHR11225:SF4">
    <property type="entry name" value="NUCLEAR PORE COMPLEX PROTEIN NUP93"/>
    <property type="match status" value="1"/>
</dbReference>
<gene>
    <name evidence="5" type="ORF">CAUPRSCDRAFT_10239</name>
</gene>
<dbReference type="InterPro" id="IPR007231">
    <property type="entry name" value="Nucleoporin_int_Nup93/Nic96"/>
</dbReference>
<reference evidence="6" key="1">
    <citation type="journal article" date="2018" name="Nat. Microbiol.">
        <title>Leveraging single-cell genomics to expand the fungal tree of life.</title>
        <authorList>
            <person name="Ahrendt S.R."/>
            <person name="Quandt C.A."/>
            <person name="Ciobanu D."/>
            <person name="Clum A."/>
            <person name="Salamov A."/>
            <person name="Andreopoulos B."/>
            <person name="Cheng J.F."/>
            <person name="Woyke T."/>
            <person name="Pelin A."/>
            <person name="Henrissat B."/>
            <person name="Reynolds N.K."/>
            <person name="Benny G.L."/>
            <person name="Smith M.E."/>
            <person name="James T.Y."/>
            <person name="Grigoriev I.V."/>
        </authorList>
    </citation>
    <scope>NUCLEOTIDE SEQUENCE [LARGE SCALE GENOMIC DNA]</scope>
    <source>
        <strain evidence="6">ATCC 52028</strain>
    </source>
</reference>
<protein>
    <recommendedName>
        <fullName evidence="7">Nuclear pore protein</fullName>
    </recommendedName>
</protein>
<accession>A0A4P9WXJ4</accession>
<evidence type="ECO:0000256" key="2">
    <source>
        <dbReference type="ARBA" id="ARBA00010186"/>
    </source>
</evidence>
<comment type="subcellular location">
    <subcellularLocation>
        <location evidence="1">Nucleus envelope</location>
    </subcellularLocation>
</comment>
<evidence type="ECO:0000256" key="1">
    <source>
        <dbReference type="ARBA" id="ARBA00004259"/>
    </source>
</evidence>
<dbReference type="Pfam" id="PF04097">
    <property type="entry name" value="Nic96"/>
    <property type="match status" value="1"/>
</dbReference>
<dbReference type="EMBL" id="ML009113">
    <property type="protein sequence ID" value="RKO98134.1"/>
    <property type="molecule type" value="Genomic_DNA"/>
</dbReference>
<proteinExistence type="inferred from homology"/>
<organism evidence="5 6">
    <name type="scientific">Caulochytrium protostelioides</name>
    <dbReference type="NCBI Taxonomy" id="1555241"/>
    <lineage>
        <taxon>Eukaryota</taxon>
        <taxon>Fungi</taxon>
        <taxon>Fungi incertae sedis</taxon>
        <taxon>Chytridiomycota</taxon>
        <taxon>Chytridiomycota incertae sedis</taxon>
        <taxon>Chytridiomycetes</taxon>
        <taxon>Caulochytriales</taxon>
        <taxon>Caulochytriaceae</taxon>
        <taxon>Caulochytrium</taxon>
    </lineage>
</organism>
<dbReference type="PANTHER" id="PTHR11225">
    <property type="entry name" value="NUCLEAR PORE COMPLEX PROTEIN NUP93 NUCLEOPORIN NUP93 DEAD EYE PROTEIN"/>
    <property type="match status" value="1"/>
</dbReference>
<evidence type="ECO:0000313" key="5">
    <source>
        <dbReference type="EMBL" id="RKO98134.1"/>
    </source>
</evidence>
<dbReference type="GO" id="GO:0016973">
    <property type="term" value="P:poly(A)+ mRNA export from nucleus"/>
    <property type="evidence" value="ECO:0007669"/>
    <property type="project" value="TreeGrafter"/>
</dbReference>
<sequence>MAPSFDFQQLLEQSRQLTNHLNASELPSIDRNLDQIEAQTRKLAAKAARAGDVSRAVAAAVDGGPMSMSARPAVLDTRTMSLLANKGFDVERIQSVLQQINLTTAFAPLKAVHDTDLEGYLRNEHESVVSMTIEDTKTRMTEHLDASLARASLRQWEAEKRRIYEELGAVVTSGASGRGLDGVMAGEALGGETTSVFRRPDRGNGSAGTLGSAASPDTPAPSLKQFPVMDAYASVVRQLNESRRRGEPMLLHRAFADVYRQPLNPTQDHLRQCWDAFAAVSGAPTSTAAAPPLAGPSSANIVTGGIHCLEAEFYQYIQTELVRSGAETGGIPTPESNVLCWLRHKYWHAHSQTWDAQLAVSDDDVPLWAVVYLLIRTGHRDRAVKYLEKHRGLAERMGYGDLLAPLQQWAHPGTRDADAGRKAMMQRWTAVAHFTTAPCVPSQDRVRDVFLAMLIKLVGRLILRGSPVSNLAVMATQEDFLWLRLNLIDGHDFTLADFSRDLCRSANHFQGLIWFKALVFAGEFEKAISFLAKQPTFAVDAVHFAIAAAYYKMIVPMDDEMGESRSTTITTSVHPAAVPFDMLWRQMAAYTRDLMAIDAHAVCHYLLTLSLVLPPTTIPVAYNAAVEKLWSLISECLLESGDFAALLGDPAASGSTTAATKGTPRTPGLLETYRTLLHCPTDAMFRDKIIRPTAQRANQQGAFQTAVQLYNMVGDAGRVVRLINRRLGEALAQDLDRTLTSESGAHGSAAAIRSPESRDAVVTTAEDVIHYYRHHVRSELWRDLSAAEKATCELLLTLHAFRRLAAQGQEVKAIEVLATTHLFPDVPDMAAVQGKAEEAARSLDPMIRQLLPEIMVSYMQTLSAAGTKARHGLSHEARHARLQELRRKSRSLLLFAGSLPFRLPGETRLGQEGLDETGIGTGGHLLDLLFDLVEGQKHVVARGFFSEDFGDLGRSRRGERGLGVDGLLAGGDRGGVLELLLLDRSGVLALRIIEVAVPRGQRAIVRVVEVLERDHQRGQVVGERGVGVEVQTRGRGHREGQARVADQVGRGGGVGGCRRREPARLGRRGRLRGLPVPQEGVEERAVLDLHLEHLEDVGGADAFAGQRLEHAEHLAVVVVLRDIARLGDVSGVGACRLLVHEGERRGGLDAADAIDTKELTAHGLGEARAGGARRLNDLKRDGRIKDHDVLLRRSGLRSETGLLDVVHVKLLVVNGGERVLQAVLVEGEVLQGLDFRAGLVVATLGGHHELGGKRRRRHRGLVVVGVGHCRVHLERERKRRSQRKARSELA</sequence>
<dbReference type="GO" id="GO:0006606">
    <property type="term" value="P:protein import into nucleus"/>
    <property type="evidence" value="ECO:0007669"/>
    <property type="project" value="TreeGrafter"/>
</dbReference>
<keyword evidence="3" id="KW-0539">Nucleus</keyword>
<feature type="region of interest" description="Disordered" evidence="4">
    <location>
        <begin position="191"/>
        <end position="222"/>
    </location>
</feature>
<name>A0A4P9WXJ4_9FUNG</name>
<evidence type="ECO:0000313" key="6">
    <source>
        <dbReference type="Proteomes" id="UP000268535"/>
    </source>
</evidence>
<dbReference type="GO" id="GO:0005643">
    <property type="term" value="C:nuclear pore"/>
    <property type="evidence" value="ECO:0007669"/>
    <property type="project" value="InterPro"/>
</dbReference>
<dbReference type="Proteomes" id="UP000268535">
    <property type="component" value="Unassembled WGS sequence"/>
</dbReference>
<dbReference type="GO" id="GO:0017056">
    <property type="term" value="F:structural constituent of nuclear pore"/>
    <property type="evidence" value="ECO:0007669"/>
    <property type="project" value="InterPro"/>
</dbReference>
<evidence type="ECO:0000256" key="4">
    <source>
        <dbReference type="SAM" id="MobiDB-lite"/>
    </source>
</evidence>
<evidence type="ECO:0000256" key="3">
    <source>
        <dbReference type="ARBA" id="ARBA00023242"/>
    </source>
</evidence>
<evidence type="ECO:0008006" key="7">
    <source>
        <dbReference type="Google" id="ProtNLM"/>
    </source>
</evidence>
<comment type="similarity">
    <text evidence="2">Belongs to the nucleoporin interacting component (NIC) family.</text>
</comment>